<dbReference type="EMBL" id="JAYWLU010000006">
    <property type="protein sequence ID" value="MEX3594427.1"/>
    <property type="molecule type" value="Genomic_DNA"/>
</dbReference>
<organism evidence="3 4">
    <name type="scientific">Kocuria carniphila</name>
    <dbReference type="NCBI Taxonomy" id="262208"/>
    <lineage>
        <taxon>Bacteria</taxon>
        <taxon>Bacillati</taxon>
        <taxon>Actinomycetota</taxon>
        <taxon>Actinomycetes</taxon>
        <taxon>Micrococcales</taxon>
        <taxon>Micrococcaceae</taxon>
        <taxon>Kocuria</taxon>
    </lineage>
</organism>
<comment type="caution">
    <text evidence="3">The sequence shown here is derived from an EMBL/GenBank/DDBJ whole genome shotgun (WGS) entry which is preliminary data.</text>
</comment>
<dbReference type="InterPro" id="IPR007210">
    <property type="entry name" value="ABC_Gly_betaine_transp_sub-bd"/>
</dbReference>
<name>A0ABV3V139_9MICC</name>
<reference evidence="3 4" key="1">
    <citation type="journal article" date="2024" name="Fungal Genet. Biol.">
        <title>The porcine skin microbiome exhibits broad fungal antagonism.</title>
        <authorList>
            <person name="De La Cruz K.F."/>
            <person name="Townsend E.C."/>
            <person name="Alex Cheong J.Z."/>
            <person name="Salamzade R."/>
            <person name="Liu A."/>
            <person name="Sandstrom S."/>
            <person name="Davila E."/>
            <person name="Huang L."/>
            <person name="Xu K.H."/>
            <person name="Wu S.Y."/>
            <person name="Meudt J.J."/>
            <person name="Shanmuganayagam D."/>
            <person name="Gibson A.L.F."/>
            <person name="Kalan L.R."/>
        </authorList>
    </citation>
    <scope>NUCLEOTIDE SEQUENCE [LARGE SCALE GENOMIC DNA]</scope>
    <source>
        <strain evidence="3 4">LK2625</strain>
    </source>
</reference>
<proteinExistence type="predicted"/>
<evidence type="ECO:0000313" key="3">
    <source>
        <dbReference type="EMBL" id="MEX3594427.1"/>
    </source>
</evidence>
<evidence type="ECO:0000259" key="2">
    <source>
        <dbReference type="Pfam" id="PF04069"/>
    </source>
</evidence>
<evidence type="ECO:0000313" key="4">
    <source>
        <dbReference type="Proteomes" id="UP001558481"/>
    </source>
</evidence>
<feature type="region of interest" description="Disordered" evidence="1">
    <location>
        <begin position="1"/>
        <end position="23"/>
    </location>
</feature>
<feature type="domain" description="ABC-type glycine betaine transport system substrate-binding" evidence="2">
    <location>
        <begin position="71"/>
        <end position="341"/>
    </location>
</feature>
<keyword evidence="4" id="KW-1185">Reference proteome</keyword>
<gene>
    <name evidence="3" type="ORF">VVR66_06855</name>
</gene>
<sequence>MATSNRTGRRQRPVAGAASSNRKRTRAVAGLGAGLAVMLLAGCGLQPATSFVPEVQPGAIQPVEGLPEDAQITVVSKNFTEQLILGKIAVMTAEAAGFEVEDFTNVPGSQPVRELMVSGEGDFTYEYTGTAWITYMGNPTGIPDKDEQWQAVHDADLENGLTWGRPAPLNNTYAFAVRSEAVPELGNISKLSQIGNLPVAERTLCVEAEFNSRQDGLDPMLDTYDIPRGSANGIPDGNIGVYDTGAVYTATDDGDCNFGEVFTTDGRIDALDLTVLEDDRKFFPAYNAAPVFNSETLEEYPQLQEVFDQVSPLLTDETMRQLNLKVDVEGQEPVDVAYDWMVSEGLITGEG</sequence>
<evidence type="ECO:0000256" key="1">
    <source>
        <dbReference type="SAM" id="MobiDB-lite"/>
    </source>
</evidence>
<dbReference type="Pfam" id="PF04069">
    <property type="entry name" value="OpuAC"/>
    <property type="match status" value="1"/>
</dbReference>
<dbReference type="Gene3D" id="3.40.190.10">
    <property type="entry name" value="Periplasmic binding protein-like II"/>
    <property type="match status" value="1"/>
</dbReference>
<dbReference type="SUPFAM" id="SSF53850">
    <property type="entry name" value="Periplasmic binding protein-like II"/>
    <property type="match status" value="1"/>
</dbReference>
<dbReference type="Proteomes" id="UP001558481">
    <property type="component" value="Unassembled WGS sequence"/>
</dbReference>
<dbReference type="CDD" id="cd13611">
    <property type="entry name" value="PBP2_YehZ"/>
    <property type="match status" value="1"/>
</dbReference>
<protein>
    <submittedName>
        <fullName evidence="3">Glycine betaine ABC transporter substrate-binding protein</fullName>
    </submittedName>
</protein>
<dbReference type="Gene3D" id="3.40.190.120">
    <property type="entry name" value="Osmoprotection protein (prox), domain 2"/>
    <property type="match status" value="1"/>
</dbReference>
<accession>A0ABV3V139</accession>